<gene>
    <name evidence="3" type="primary">LOC122131017</name>
</gene>
<accession>A0A8M1KHQ0</accession>
<dbReference type="InterPro" id="IPR051567">
    <property type="entry name" value="Unconventional_Myosin_ATPase"/>
</dbReference>
<organism evidence="2 3">
    <name type="scientific">Clupea harengus</name>
    <name type="common">Atlantic herring</name>
    <dbReference type="NCBI Taxonomy" id="7950"/>
    <lineage>
        <taxon>Eukaryota</taxon>
        <taxon>Metazoa</taxon>
        <taxon>Chordata</taxon>
        <taxon>Craniata</taxon>
        <taxon>Vertebrata</taxon>
        <taxon>Euteleostomi</taxon>
        <taxon>Actinopterygii</taxon>
        <taxon>Neopterygii</taxon>
        <taxon>Teleostei</taxon>
        <taxon>Clupei</taxon>
        <taxon>Clupeiformes</taxon>
        <taxon>Clupeoidei</taxon>
        <taxon>Clupeidae</taxon>
        <taxon>Clupea</taxon>
    </lineage>
</organism>
<dbReference type="GeneID" id="122131017"/>
<evidence type="ECO:0000259" key="1">
    <source>
        <dbReference type="PROSITE" id="PS51016"/>
    </source>
</evidence>
<dbReference type="PROSITE" id="PS51016">
    <property type="entry name" value="MYTH4"/>
    <property type="match status" value="1"/>
</dbReference>
<dbReference type="PANTHER" id="PTHR22692:SF16">
    <property type="entry name" value="MYOSIN XVB"/>
    <property type="match status" value="1"/>
</dbReference>
<reference evidence="3" key="1">
    <citation type="submission" date="2025-08" db="UniProtKB">
        <authorList>
            <consortium name="RefSeq"/>
        </authorList>
    </citation>
    <scope>IDENTIFICATION</scope>
</reference>
<dbReference type="KEGG" id="char:122131017"/>
<dbReference type="RefSeq" id="XP_042561848.1">
    <property type="nucleotide sequence ID" value="XM_042705914.1"/>
</dbReference>
<evidence type="ECO:0000313" key="2">
    <source>
        <dbReference type="Proteomes" id="UP000515152"/>
    </source>
</evidence>
<proteinExistence type="predicted"/>
<sequence length="483" mass="53042">MDVGMLEIPAELSARLRSAGGRPQGPNVTEVAPPQVKADHRLSLPFDIDSFPFSQYANTNLKDGWSQGQGSSLQRPLTSLDPEDSHIALDIYKLILRFVGDTHLNGGHEVILGNYIVEKGQTRPALRDEILAQLAYITWGREGEEGVSRAWLLLACCLSAFTPSPALDKSLLKFVSDRGPGEYRSLCQYKLLTSLQLPGPVARQYPPTQLEWTSNQRRGKMVVNVNTFNDEDLMAEVDSWTTGEQLASWLLQFRGAPECPRGWSVSLLADENWTDLIGCDFVMDLLAGVEMDVPLDQSSSRPEYLFSNDSLGMTDLDDFIPPAPAMQAPGLPPGTGASWDNYSQFGSSQASRGRPMDSYVDDLFDHVLDQGPPDLEQMAMLNRRMRGGGGMFPASGMPMSPYMGGYANPMMPNMMPASMPMMPNMMPASMPMMPSMQSMMMPGAMPQTTMPAPAVNPQQMAASQQAFINQQAQLMVSSRPQLV</sequence>
<evidence type="ECO:0000313" key="3">
    <source>
        <dbReference type="RefSeq" id="XP_042561848.1"/>
    </source>
</evidence>
<dbReference type="PANTHER" id="PTHR22692">
    <property type="entry name" value="MYOSIN VII, XV"/>
    <property type="match status" value="1"/>
</dbReference>
<dbReference type="AlphaFoldDB" id="A0A8M1KHQ0"/>
<dbReference type="Proteomes" id="UP000515152">
    <property type="component" value="Unplaced"/>
</dbReference>
<dbReference type="Pfam" id="PF00784">
    <property type="entry name" value="MyTH4"/>
    <property type="match status" value="1"/>
</dbReference>
<dbReference type="SMART" id="SM00139">
    <property type="entry name" value="MyTH4"/>
    <property type="match status" value="1"/>
</dbReference>
<dbReference type="GO" id="GO:0005856">
    <property type="term" value="C:cytoskeleton"/>
    <property type="evidence" value="ECO:0007669"/>
    <property type="project" value="InterPro"/>
</dbReference>
<protein>
    <submittedName>
        <fullName evidence="3">Unconventional myosin-XVB-like</fullName>
    </submittedName>
</protein>
<name>A0A8M1KHQ0_CLUHA</name>
<dbReference type="InterPro" id="IPR000857">
    <property type="entry name" value="MyTH4_dom"/>
</dbReference>
<feature type="domain" description="MyTH4" evidence="1">
    <location>
        <begin position="68"/>
        <end position="216"/>
    </location>
</feature>
<keyword evidence="2" id="KW-1185">Reference proteome</keyword>
<dbReference type="OrthoDB" id="8182952at2759"/>